<evidence type="ECO:0000313" key="4">
    <source>
        <dbReference type="Proteomes" id="UP001549920"/>
    </source>
</evidence>
<sequence length="302" mass="34494">MSNANDDVTGAAAAENTEPPFYNAEQSPDVKFDLAGISIQSKILPFWREHPRLWFAQYEALINPMKISDEQKFRYVLGVLQTPEIQQISDILLKPPETRKYDALKERLLSVYQESETKQFQKLISGLELGDQKPTQLLRRMRELGGSLVPDDALKVMWMNQLPTYVRTVLSINKEATLSTLAAMADQMMEQHEPVTIASISNTTSTRPAETTVAGASPSPFDLLSKQIENLSLEIAELRRGRTTYRRPFRTHARSRSRSKPNREKTKKPGDSDWECRYHYRFGDKARKCESPCSRKKNNQGN</sequence>
<feature type="region of interest" description="Disordered" evidence="1">
    <location>
        <begin position="1"/>
        <end position="25"/>
    </location>
</feature>
<dbReference type="InterPro" id="IPR055469">
    <property type="entry name" value="DUF7041"/>
</dbReference>
<feature type="compositionally biased region" description="Basic residues" evidence="1">
    <location>
        <begin position="244"/>
        <end position="260"/>
    </location>
</feature>
<dbReference type="Pfam" id="PF23055">
    <property type="entry name" value="DUF7041"/>
    <property type="match status" value="1"/>
</dbReference>
<keyword evidence="4" id="KW-1185">Reference proteome</keyword>
<comment type="caution">
    <text evidence="3">The sequence shown here is derived from an EMBL/GenBank/DDBJ whole genome shotgun (WGS) entry which is preliminary data.</text>
</comment>
<dbReference type="EMBL" id="JBEUOH010000012">
    <property type="protein sequence ID" value="KAL0881115.1"/>
    <property type="molecule type" value="Genomic_DNA"/>
</dbReference>
<feature type="compositionally biased region" description="Basic and acidic residues" evidence="1">
    <location>
        <begin position="261"/>
        <end position="274"/>
    </location>
</feature>
<accession>A0ABR3HX39</accession>
<organism evidence="3 4">
    <name type="scientific">Loxostege sticticalis</name>
    <name type="common">Beet webworm moth</name>
    <dbReference type="NCBI Taxonomy" id="481309"/>
    <lineage>
        <taxon>Eukaryota</taxon>
        <taxon>Metazoa</taxon>
        <taxon>Ecdysozoa</taxon>
        <taxon>Arthropoda</taxon>
        <taxon>Hexapoda</taxon>
        <taxon>Insecta</taxon>
        <taxon>Pterygota</taxon>
        <taxon>Neoptera</taxon>
        <taxon>Endopterygota</taxon>
        <taxon>Lepidoptera</taxon>
        <taxon>Glossata</taxon>
        <taxon>Ditrysia</taxon>
        <taxon>Pyraloidea</taxon>
        <taxon>Crambidae</taxon>
        <taxon>Pyraustinae</taxon>
        <taxon>Loxostege</taxon>
    </lineage>
</organism>
<feature type="region of interest" description="Disordered" evidence="1">
    <location>
        <begin position="244"/>
        <end position="274"/>
    </location>
</feature>
<evidence type="ECO:0000256" key="1">
    <source>
        <dbReference type="SAM" id="MobiDB-lite"/>
    </source>
</evidence>
<feature type="domain" description="DUF7041" evidence="2">
    <location>
        <begin position="44"/>
        <end position="124"/>
    </location>
</feature>
<gene>
    <name evidence="3" type="ORF">ABMA27_002236</name>
</gene>
<evidence type="ECO:0000313" key="3">
    <source>
        <dbReference type="EMBL" id="KAL0881115.1"/>
    </source>
</evidence>
<dbReference type="PANTHER" id="PTHR33327">
    <property type="entry name" value="ENDONUCLEASE"/>
    <property type="match status" value="1"/>
</dbReference>
<name>A0ABR3HX39_LOXSC</name>
<proteinExistence type="predicted"/>
<evidence type="ECO:0000259" key="2">
    <source>
        <dbReference type="Pfam" id="PF23055"/>
    </source>
</evidence>
<dbReference type="Proteomes" id="UP001549920">
    <property type="component" value="Unassembled WGS sequence"/>
</dbReference>
<protein>
    <recommendedName>
        <fullName evidence="2">DUF7041 domain-containing protein</fullName>
    </recommendedName>
</protein>
<dbReference type="PANTHER" id="PTHR33327:SF3">
    <property type="entry name" value="RNA-DIRECTED DNA POLYMERASE"/>
    <property type="match status" value="1"/>
</dbReference>
<reference evidence="3 4" key="1">
    <citation type="submission" date="2024-06" db="EMBL/GenBank/DDBJ databases">
        <title>A chromosome-level genome assembly of beet webworm, Loxostege sticticalis.</title>
        <authorList>
            <person name="Zhang Y."/>
        </authorList>
    </citation>
    <scope>NUCLEOTIDE SEQUENCE [LARGE SCALE GENOMIC DNA]</scope>
    <source>
        <strain evidence="3">AQ026</strain>
        <tissue evidence="3">Whole body</tissue>
    </source>
</reference>